<dbReference type="AlphaFoldDB" id="A0AAV4MQS2"/>
<proteinExistence type="predicted"/>
<evidence type="ECO:0000313" key="2">
    <source>
        <dbReference type="Proteomes" id="UP001054837"/>
    </source>
</evidence>
<accession>A0AAV4MQS2</accession>
<protein>
    <submittedName>
        <fullName evidence="1">Uncharacterized protein</fullName>
    </submittedName>
</protein>
<dbReference type="EMBL" id="BPLQ01000765">
    <property type="protein sequence ID" value="GIX74754.1"/>
    <property type="molecule type" value="Genomic_DNA"/>
</dbReference>
<reference evidence="1 2" key="1">
    <citation type="submission" date="2021-06" db="EMBL/GenBank/DDBJ databases">
        <title>Caerostris darwini draft genome.</title>
        <authorList>
            <person name="Kono N."/>
            <person name="Arakawa K."/>
        </authorList>
    </citation>
    <scope>NUCLEOTIDE SEQUENCE [LARGE SCALE GENOMIC DNA]</scope>
</reference>
<sequence length="94" mass="10689">MLTIETLNNSNRIPSSIDLTVDQKEEGWESGLVNGLPFSYSEDSRKSLMELCPGETFQRQGLYPFPDYLVKVLARTFLGKFSSYGVDMCVWRGK</sequence>
<dbReference type="Proteomes" id="UP001054837">
    <property type="component" value="Unassembled WGS sequence"/>
</dbReference>
<comment type="caution">
    <text evidence="1">The sequence shown here is derived from an EMBL/GenBank/DDBJ whole genome shotgun (WGS) entry which is preliminary data.</text>
</comment>
<evidence type="ECO:0000313" key="1">
    <source>
        <dbReference type="EMBL" id="GIX74754.1"/>
    </source>
</evidence>
<name>A0AAV4MQS2_9ARAC</name>
<organism evidence="1 2">
    <name type="scientific">Caerostris darwini</name>
    <dbReference type="NCBI Taxonomy" id="1538125"/>
    <lineage>
        <taxon>Eukaryota</taxon>
        <taxon>Metazoa</taxon>
        <taxon>Ecdysozoa</taxon>
        <taxon>Arthropoda</taxon>
        <taxon>Chelicerata</taxon>
        <taxon>Arachnida</taxon>
        <taxon>Araneae</taxon>
        <taxon>Araneomorphae</taxon>
        <taxon>Entelegynae</taxon>
        <taxon>Araneoidea</taxon>
        <taxon>Araneidae</taxon>
        <taxon>Caerostris</taxon>
    </lineage>
</organism>
<gene>
    <name evidence="1" type="ORF">CDAR_261971</name>
</gene>
<keyword evidence="2" id="KW-1185">Reference proteome</keyword>